<evidence type="ECO:0000313" key="9">
    <source>
        <dbReference type="Proteomes" id="UP001305779"/>
    </source>
</evidence>
<dbReference type="PANTHER" id="PTHR10961:SF37">
    <property type="entry name" value="FAD DEPENDENT OXIDOREDUCTASE DOMAIN-CONTAINING PROTEIN"/>
    <property type="match status" value="1"/>
</dbReference>
<evidence type="ECO:0000256" key="2">
    <source>
        <dbReference type="ARBA" id="ARBA00010989"/>
    </source>
</evidence>
<keyword evidence="3" id="KW-0285">Flavoprotein</keyword>
<evidence type="ECO:0000256" key="4">
    <source>
        <dbReference type="ARBA" id="ARBA00022827"/>
    </source>
</evidence>
<evidence type="ECO:0000256" key="3">
    <source>
        <dbReference type="ARBA" id="ARBA00022630"/>
    </source>
</evidence>
<evidence type="ECO:0000256" key="5">
    <source>
        <dbReference type="ARBA" id="ARBA00023002"/>
    </source>
</evidence>
<name>A0ABR0F383_ZASCE</name>
<keyword evidence="4" id="KW-0274">FAD</keyword>
<feature type="compositionally biased region" description="Basic and acidic residues" evidence="6">
    <location>
        <begin position="259"/>
        <end position="273"/>
    </location>
</feature>
<reference evidence="8 9" key="1">
    <citation type="journal article" date="2023" name="G3 (Bethesda)">
        <title>A chromosome-level genome assembly of Zasmidium syzygii isolated from banana leaves.</title>
        <authorList>
            <person name="van Westerhoven A.C."/>
            <person name="Mehrabi R."/>
            <person name="Talebi R."/>
            <person name="Steentjes M.B.F."/>
            <person name="Corcolon B."/>
            <person name="Chong P.A."/>
            <person name="Kema G.H.J."/>
            <person name="Seidl M.F."/>
        </authorList>
    </citation>
    <scope>NUCLEOTIDE SEQUENCE [LARGE SCALE GENOMIC DNA]</scope>
    <source>
        <strain evidence="8 9">P124</strain>
    </source>
</reference>
<proteinExistence type="inferred from homology"/>
<keyword evidence="5" id="KW-0560">Oxidoreductase</keyword>
<dbReference type="Proteomes" id="UP001305779">
    <property type="component" value="Unassembled WGS sequence"/>
</dbReference>
<dbReference type="EMBL" id="JAXOVC010000001">
    <property type="protein sequence ID" value="KAK4507548.1"/>
    <property type="molecule type" value="Genomic_DNA"/>
</dbReference>
<dbReference type="InterPro" id="IPR045170">
    <property type="entry name" value="MTOX"/>
</dbReference>
<dbReference type="PANTHER" id="PTHR10961">
    <property type="entry name" value="PEROXISOMAL SARCOSINE OXIDASE"/>
    <property type="match status" value="1"/>
</dbReference>
<organism evidence="8 9">
    <name type="scientific">Zasmidium cellare</name>
    <name type="common">Wine cellar mold</name>
    <name type="synonym">Racodium cellare</name>
    <dbReference type="NCBI Taxonomy" id="395010"/>
    <lineage>
        <taxon>Eukaryota</taxon>
        <taxon>Fungi</taxon>
        <taxon>Dikarya</taxon>
        <taxon>Ascomycota</taxon>
        <taxon>Pezizomycotina</taxon>
        <taxon>Dothideomycetes</taxon>
        <taxon>Dothideomycetidae</taxon>
        <taxon>Mycosphaerellales</taxon>
        <taxon>Mycosphaerellaceae</taxon>
        <taxon>Zasmidium</taxon>
    </lineage>
</organism>
<gene>
    <name evidence="8" type="ORF">PRZ48_001283</name>
</gene>
<comment type="caution">
    <text evidence="8">The sequence shown here is derived from an EMBL/GenBank/DDBJ whole genome shotgun (WGS) entry which is preliminary data.</text>
</comment>
<accession>A0ABR0F383</accession>
<protein>
    <recommendedName>
        <fullName evidence="7">FAD dependent oxidoreductase domain-containing protein</fullName>
    </recommendedName>
</protein>
<evidence type="ECO:0000256" key="1">
    <source>
        <dbReference type="ARBA" id="ARBA00001974"/>
    </source>
</evidence>
<dbReference type="SUPFAM" id="SSF51905">
    <property type="entry name" value="FAD/NAD(P)-binding domain"/>
    <property type="match status" value="1"/>
</dbReference>
<evidence type="ECO:0000256" key="6">
    <source>
        <dbReference type="SAM" id="MobiDB-lite"/>
    </source>
</evidence>
<dbReference type="InterPro" id="IPR006076">
    <property type="entry name" value="FAD-dep_OxRdtase"/>
</dbReference>
<dbReference type="Pfam" id="PF01266">
    <property type="entry name" value="DAO"/>
    <property type="match status" value="1"/>
</dbReference>
<feature type="region of interest" description="Disordered" evidence="6">
    <location>
        <begin position="251"/>
        <end position="273"/>
    </location>
</feature>
<evidence type="ECO:0000259" key="7">
    <source>
        <dbReference type="Pfam" id="PF01266"/>
    </source>
</evidence>
<comment type="similarity">
    <text evidence="2">Belongs to the MSOX/MTOX family.</text>
</comment>
<dbReference type="InterPro" id="IPR036188">
    <property type="entry name" value="FAD/NAD-bd_sf"/>
</dbReference>
<evidence type="ECO:0000313" key="8">
    <source>
        <dbReference type="EMBL" id="KAK4507548.1"/>
    </source>
</evidence>
<dbReference type="Gene3D" id="3.50.50.60">
    <property type="entry name" value="FAD/NAD(P)-binding domain"/>
    <property type="match status" value="2"/>
</dbReference>
<keyword evidence="9" id="KW-1185">Reference proteome</keyword>
<sequence length="273" mass="30077">MNKAVERGVKYVVGGVESLLLEGGKVAGVRTAGGEELRADRIVLATGAWTSSILSPIEDMLDIPEPDRIEKQMTAAAVGVVHYRMSEKEMEKLSEMPVVVYGEHGEVIPPPRENSLLKYTNAKTFTNTITTASGHKISVPPEKHQHIVPQALKAETEAVMSSQVMPRFAQDKTADYWRLCWDARTPTQDWLLTTHPHEQLSNLYIAGGGSFHGYKFLPIIGKYMVNVLSRAGNGGEKDKAWGWKAADAQWAGAHPKTAPSREMRDLEDATSKL</sequence>
<feature type="domain" description="FAD dependent oxidoreductase" evidence="7">
    <location>
        <begin position="2"/>
        <end position="225"/>
    </location>
</feature>
<comment type="cofactor">
    <cofactor evidence="1">
        <name>FAD</name>
        <dbReference type="ChEBI" id="CHEBI:57692"/>
    </cofactor>
</comment>